<sequence length="191" mass="22396">MNFDKDSYHYSPTSFPVKKKARTKSTSKLPRTLTSSITWEETPSKHPVKHEYPFRISLPTQNAKLSSSMPIMRQCILPELLPQSTHQDHFPSVWCKEVLRYIVEGDPEIQYLEFPEICPEEYKVILKLIEEIDFQHHPKPRSEYLVISEEQAEQHYLHARLTYLLHNSLLTVEMPSTIHEGSFDYMCYGLG</sequence>
<comment type="caution">
    <text evidence="1">The sequence shown here is derived from an EMBL/GenBank/DDBJ whole genome shotgun (WGS) entry which is preliminary data.</text>
</comment>
<dbReference type="EMBL" id="JABBWG010000005">
    <property type="protein sequence ID" value="KAG1822961.1"/>
    <property type="molecule type" value="Genomic_DNA"/>
</dbReference>
<evidence type="ECO:0000313" key="2">
    <source>
        <dbReference type="Proteomes" id="UP000807769"/>
    </source>
</evidence>
<keyword evidence="2" id="KW-1185">Reference proteome</keyword>
<dbReference type="AlphaFoldDB" id="A0A9P7EIU5"/>
<dbReference type="RefSeq" id="XP_041197367.1">
    <property type="nucleotide sequence ID" value="XM_041339535.1"/>
</dbReference>
<protein>
    <submittedName>
        <fullName evidence="1">Uncharacterized protein</fullName>
    </submittedName>
</protein>
<organism evidence="1 2">
    <name type="scientific">Suillus subaureus</name>
    <dbReference type="NCBI Taxonomy" id="48587"/>
    <lineage>
        <taxon>Eukaryota</taxon>
        <taxon>Fungi</taxon>
        <taxon>Dikarya</taxon>
        <taxon>Basidiomycota</taxon>
        <taxon>Agaricomycotina</taxon>
        <taxon>Agaricomycetes</taxon>
        <taxon>Agaricomycetidae</taxon>
        <taxon>Boletales</taxon>
        <taxon>Suillineae</taxon>
        <taxon>Suillaceae</taxon>
        <taxon>Suillus</taxon>
    </lineage>
</organism>
<evidence type="ECO:0000313" key="1">
    <source>
        <dbReference type="EMBL" id="KAG1822961.1"/>
    </source>
</evidence>
<dbReference type="Proteomes" id="UP000807769">
    <property type="component" value="Unassembled WGS sequence"/>
</dbReference>
<name>A0A9P7EIU5_9AGAM</name>
<proteinExistence type="predicted"/>
<accession>A0A9P7EIU5</accession>
<reference evidence="1" key="1">
    <citation type="journal article" date="2020" name="New Phytol.">
        <title>Comparative genomics reveals dynamic genome evolution in host specialist ectomycorrhizal fungi.</title>
        <authorList>
            <person name="Lofgren L.A."/>
            <person name="Nguyen N.H."/>
            <person name="Vilgalys R."/>
            <person name="Ruytinx J."/>
            <person name="Liao H.L."/>
            <person name="Branco S."/>
            <person name="Kuo A."/>
            <person name="LaButti K."/>
            <person name="Lipzen A."/>
            <person name="Andreopoulos W."/>
            <person name="Pangilinan J."/>
            <person name="Riley R."/>
            <person name="Hundley H."/>
            <person name="Na H."/>
            <person name="Barry K."/>
            <person name="Grigoriev I.V."/>
            <person name="Stajich J.E."/>
            <person name="Kennedy P.G."/>
        </authorList>
    </citation>
    <scope>NUCLEOTIDE SEQUENCE</scope>
    <source>
        <strain evidence="1">MN1</strain>
    </source>
</reference>
<gene>
    <name evidence="1" type="ORF">BJ212DRAFT_1477364</name>
</gene>
<dbReference type="GeneID" id="64633551"/>